<dbReference type="Proteomes" id="UP000734854">
    <property type="component" value="Unassembled WGS sequence"/>
</dbReference>
<dbReference type="GO" id="GO:0008270">
    <property type="term" value="F:zinc ion binding"/>
    <property type="evidence" value="ECO:0007669"/>
    <property type="project" value="InterPro"/>
</dbReference>
<dbReference type="PROSITE" id="PS51068">
    <property type="entry name" value="FPG_CAT"/>
    <property type="match status" value="1"/>
</dbReference>
<dbReference type="GO" id="GO:0005634">
    <property type="term" value="C:nucleus"/>
    <property type="evidence" value="ECO:0007669"/>
    <property type="project" value="TreeGrafter"/>
</dbReference>
<dbReference type="InterPro" id="IPR029060">
    <property type="entry name" value="PIN-like_dom_sf"/>
</dbReference>
<dbReference type="Gene3D" id="3.20.190.10">
    <property type="entry name" value="MutM-like, N-terminal"/>
    <property type="match status" value="1"/>
</dbReference>
<reference evidence="3 4" key="1">
    <citation type="submission" date="2020-08" db="EMBL/GenBank/DDBJ databases">
        <title>Plant Genome Project.</title>
        <authorList>
            <person name="Zhang R.-G."/>
        </authorList>
    </citation>
    <scope>NUCLEOTIDE SEQUENCE [LARGE SCALE GENOMIC DNA]</scope>
    <source>
        <tissue evidence="3">Rhizome</tissue>
    </source>
</reference>
<organism evidence="3 4">
    <name type="scientific">Zingiber officinale</name>
    <name type="common">Ginger</name>
    <name type="synonym">Amomum zingiber</name>
    <dbReference type="NCBI Taxonomy" id="94328"/>
    <lineage>
        <taxon>Eukaryota</taxon>
        <taxon>Viridiplantae</taxon>
        <taxon>Streptophyta</taxon>
        <taxon>Embryophyta</taxon>
        <taxon>Tracheophyta</taxon>
        <taxon>Spermatophyta</taxon>
        <taxon>Magnoliopsida</taxon>
        <taxon>Liliopsida</taxon>
        <taxon>Zingiberales</taxon>
        <taxon>Zingiberaceae</taxon>
        <taxon>Zingiber</taxon>
    </lineage>
</organism>
<evidence type="ECO:0000259" key="2">
    <source>
        <dbReference type="PROSITE" id="PS51068"/>
    </source>
</evidence>
<gene>
    <name evidence="3" type="ORF">ZIOFF_068232</name>
</gene>
<dbReference type="Pfam" id="PF01149">
    <property type="entry name" value="Fapy_DNA_glyco"/>
    <property type="match status" value="1"/>
</dbReference>
<dbReference type="GO" id="GO:0003906">
    <property type="term" value="F:DNA-(apurinic or apyrimidinic site) endonuclease activity"/>
    <property type="evidence" value="ECO:0007669"/>
    <property type="project" value="InterPro"/>
</dbReference>
<protein>
    <recommendedName>
        <fullName evidence="2">Formamidopyrimidine-DNA glycosylase catalytic domain-containing protein</fullName>
    </recommendedName>
</protein>
<dbReference type="PANTHER" id="PTHR22993:SF9">
    <property type="entry name" value="FORMAMIDOPYRIMIDINE-DNA GLYCOSYLASE"/>
    <property type="match status" value="1"/>
</dbReference>
<evidence type="ECO:0000256" key="1">
    <source>
        <dbReference type="SAM" id="Coils"/>
    </source>
</evidence>
<evidence type="ECO:0000313" key="4">
    <source>
        <dbReference type="Proteomes" id="UP000734854"/>
    </source>
</evidence>
<dbReference type="GO" id="GO:0006284">
    <property type="term" value="P:base-excision repair"/>
    <property type="evidence" value="ECO:0007669"/>
    <property type="project" value="InterPro"/>
</dbReference>
<keyword evidence="4" id="KW-1185">Reference proteome</keyword>
<dbReference type="InterPro" id="IPR012319">
    <property type="entry name" value="FPG_cat"/>
</dbReference>
<proteinExistence type="predicted"/>
<dbReference type="InterPro" id="IPR035937">
    <property type="entry name" value="FPG_N"/>
</dbReference>
<dbReference type="SUPFAM" id="SSF88723">
    <property type="entry name" value="PIN domain-like"/>
    <property type="match status" value="1"/>
</dbReference>
<keyword evidence="1" id="KW-0175">Coiled coil</keyword>
<evidence type="ECO:0000313" key="3">
    <source>
        <dbReference type="EMBL" id="KAG6474306.1"/>
    </source>
</evidence>
<dbReference type="PANTHER" id="PTHR22993">
    <property type="entry name" value="FORMAMIDOPYRIMIDINE-DNA GLYCOSYLASE"/>
    <property type="match status" value="1"/>
</dbReference>
<name>A0A8J5CGR6_ZINOF</name>
<dbReference type="SMART" id="SM00898">
    <property type="entry name" value="Fapy_DNA_glyco"/>
    <property type="match status" value="1"/>
</dbReference>
<dbReference type="Pfam" id="PF00867">
    <property type="entry name" value="XPG_I"/>
    <property type="match status" value="1"/>
</dbReference>
<accession>A0A8J5CGR6</accession>
<dbReference type="SUPFAM" id="SSF81624">
    <property type="entry name" value="N-terminal domain of MutM-like DNA repair proteins"/>
    <property type="match status" value="1"/>
</dbReference>
<dbReference type="AlphaFoldDB" id="A0A8J5CGR6"/>
<dbReference type="GO" id="GO:0019104">
    <property type="term" value="F:DNA N-glycosylase activity"/>
    <property type="evidence" value="ECO:0007669"/>
    <property type="project" value="InterPro"/>
</dbReference>
<sequence length="404" mass="45458">MMRPLLSLEDEKKALNDNLIDYVKEKGALTCWEKLQKCLKEEVDQMYDNLASERADLLSEQQNLERYSAELCAKQDAVIEAKSILIGAIFPSSAIAEVDEGKETFKNDILRCGEGARRGRQADILFLRHHLLLLIVRMWQREADPRHLISKDARVARGVEVAWRAIEEHCVGKRIIQCSVADNPKVIDGVTPSDLESALVGKIIVLALHMGKNLWLRLDSPPFPTFQFGMAGAIYIKGMTLTKYKRSACARISFAVLVGYICCLQTGDLEGTEKYSKRTVKVFAVASEDMDTLTFEAPRFLRHLMDPSSKKISVMEFEVSKVLEELRLTMDQFIDLCILSDVIIVIALKYDNACVVEYDVSAATVPCIVVIYVNKSNYGILEMSVVLELLYIRPMQNHGIACIA</sequence>
<dbReference type="EMBL" id="JACMSC010000019">
    <property type="protein sequence ID" value="KAG6474306.1"/>
    <property type="molecule type" value="Genomic_DNA"/>
</dbReference>
<dbReference type="InterPro" id="IPR006086">
    <property type="entry name" value="XPG-I_dom"/>
</dbReference>
<feature type="domain" description="Formamidopyrimidine-DNA glycosylase catalytic" evidence="2">
    <location>
        <begin position="154"/>
        <end position="250"/>
    </location>
</feature>
<feature type="coiled-coil region" evidence="1">
    <location>
        <begin position="5"/>
        <end position="70"/>
    </location>
</feature>
<comment type="caution">
    <text evidence="3">The sequence shown here is derived from an EMBL/GenBank/DDBJ whole genome shotgun (WGS) entry which is preliminary data.</text>
</comment>